<feature type="region of interest" description="Disordered" evidence="1">
    <location>
        <begin position="1"/>
        <end position="50"/>
    </location>
</feature>
<evidence type="ECO:0000256" key="1">
    <source>
        <dbReference type="SAM" id="MobiDB-lite"/>
    </source>
</evidence>
<dbReference type="InterPro" id="IPR029064">
    <property type="entry name" value="Ribosomal_eL30-like_sf"/>
</dbReference>
<feature type="compositionally biased region" description="Basic residues" evidence="1">
    <location>
        <begin position="109"/>
        <end position="119"/>
    </location>
</feature>
<proteinExistence type="predicted"/>
<dbReference type="InterPro" id="IPR004038">
    <property type="entry name" value="Ribosomal_eL8/eL30/eS12/Gad45"/>
</dbReference>
<dbReference type="GO" id="GO:0000172">
    <property type="term" value="C:ribonuclease MRP complex"/>
    <property type="evidence" value="ECO:0007669"/>
    <property type="project" value="InterPro"/>
</dbReference>
<feature type="domain" description="Ribosomal protein eL8/eL30/eS12/Gadd45" evidence="2">
    <location>
        <begin position="152"/>
        <end position="217"/>
    </location>
</feature>
<dbReference type="PANTHER" id="PTHR46948:SF1">
    <property type="entry name" value="RIBONUCLEASE P PROTEIN SUBUNIT P38"/>
    <property type="match status" value="1"/>
</dbReference>
<dbReference type="AlphaFoldDB" id="A0A7S4P302"/>
<organism evidence="3">
    <name type="scientific">Guillardia theta</name>
    <name type="common">Cryptophyte</name>
    <name type="synonym">Cryptomonas phi</name>
    <dbReference type="NCBI Taxonomy" id="55529"/>
    <lineage>
        <taxon>Eukaryota</taxon>
        <taxon>Cryptophyceae</taxon>
        <taxon>Pyrenomonadales</taxon>
        <taxon>Geminigeraceae</taxon>
        <taxon>Guillardia</taxon>
    </lineage>
</organism>
<evidence type="ECO:0000259" key="2">
    <source>
        <dbReference type="Pfam" id="PF01248"/>
    </source>
</evidence>
<accession>A0A7S4P302</accession>
<dbReference type="Gene3D" id="3.30.1330.30">
    <property type="match status" value="1"/>
</dbReference>
<evidence type="ECO:0000313" key="3">
    <source>
        <dbReference type="EMBL" id="CAE2322196.1"/>
    </source>
</evidence>
<sequence length="261" mass="29161">MREVSSPSQRSGSVSSITPLRSAKRGKKDRKSLSQSPMVQMHSAKGLSSGTLMTDQQFSAASFKASDTEFAISIPLLNKQDRLLAVQRLQKSFEPLRALLSARASKKRVTRVKERKRKRQSSEMVEDDPQPDDKVTRVRAEELGDFLGSLFCVGLNEVTRALERDKLALVIVCKDSKPSFIVHHLLAAAAVRNTVICSIGETSLSLGELFGYPSALAVGFFKDEFLQEQACERNKEAYDEFMTIVQFLRSRAPSLDMPWMK</sequence>
<dbReference type="SUPFAM" id="SSF55315">
    <property type="entry name" value="L30e-like"/>
    <property type="match status" value="1"/>
</dbReference>
<feature type="region of interest" description="Disordered" evidence="1">
    <location>
        <begin position="109"/>
        <end position="134"/>
    </location>
</feature>
<dbReference type="PANTHER" id="PTHR46948">
    <property type="entry name" value="RIBONUCLEASE P PROTEIN SUBUNIT P38"/>
    <property type="match status" value="1"/>
</dbReference>
<feature type="compositionally biased region" description="Low complexity" evidence="1">
    <location>
        <begin position="1"/>
        <end position="16"/>
    </location>
</feature>
<dbReference type="GO" id="GO:0001650">
    <property type="term" value="C:fibrillar center"/>
    <property type="evidence" value="ECO:0007669"/>
    <property type="project" value="TreeGrafter"/>
</dbReference>
<dbReference type="EMBL" id="HBKN01035887">
    <property type="protein sequence ID" value="CAE2322196.1"/>
    <property type="molecule type" value="Transcribed_RNA"/>
</dbReference>
<dbReference type="GO" id="GO:0001682">
    <property type="term" value="P:tRNA 5'-leader removal"/>
    <property type="evidence" value="ECO:0007669"/>
    <property type="project" value="InterPro"/>
</dbReference>
<protein>
    <recommendedName>
        <fullName evidence="2">Ribosomal protein eL8/eL30/eS12/Gadd45 domain-containing protein</fullName>
    </recommendedName>
</protein>
<dbReference type="GO" id="GO:0033204">
    <property type="term" value="F:ribonuclease P RNA binding"/>
    <property type="evidence" value="ECO:0007669"/>
    <property type="project" value="TreeGrafter"/>
</dbReference>
<name>A0A7S4P302_GUITH</name>
<gene>
    <name evidence="3" type="ORF">GTHE00462_LOCUS28011</name>
</gene>
<dbReference type="InterPro" id="IPR042848">
    <property type="entry name" value="Rpp38"/>
</dbReference>
<dbReference type="Pfam" id="PF01248">
    <property type="entry name" value="Ribosomal_L7Ae"/>
    <property type="match status" value="1"/>
</dbReference>
<dbReference type="GO" id="GO:0004526">
    <property type="term" value="F:ribonuclease P activity"/>
    <property type="evidence" value="ECO:0007669"/>
    <property type="project" value="TreeGrafter"/>
</dbReference>
<reference evidence="3" key="1">
    <citation type="submission" date="2021-01" db="EMBL/GenBank/DDBJ databases">
        <authorList>
            <person name="Corre E."/>
            <person name="Pelletier E."/>
            <person name="Niang G."/>
            <person name="Scheremetjew M."/>
            <person name="Finn R."/>
            <person name="Kale V."/>
            <person name="Holt S."/>
            <person name="Cochrane G."/>
            <person name="Meng A."/>
            <person name="Brown T."/>
            <person name="Cohen L."/>
        </authorList>
    </citation>
    <scope>NUCLEOTIDE SEQUENCE</scope>
    <source>
        <strain evidence="3">CCMP 2712</strain>
    </source>
</reference>
<dbReference type="GO" id="GO:0005655">
    <property type="term" value="C:nucleolar ribonuclease P complex"/>
    <property type="evidence" value="ECO:0007669"/>
    <property type="project" value="InterPro"/>
</dbReference>